<keyword evidence="1" id="KW-0324">Glycolysis</keyword>
<name>A0A6N2RIW4_9FIRM</name>
<dbReference type="GO" id="GO:0016791">
    <property type="term" value="F:phosphatase activity"/>
    <property type="evidence" value="ECO:0007669"/>
    <property type="project" value="TreeGrafter"/>
</dbReference>
<evidence type="ECO:0000256" key="1">
    <source>
        <dbReference type="ARBA" id="ARBA00023152"/>
    </source>
</evidence>
<sequence length="198" mass="21934">MKVLLLRHGETPGNRRRAYIGSTDEPLSPQGREQAQAVAVPPVERVYGSPMLRCRQTAEILFPGAEYHPVPDLRECDFGAFEGKSYEELKDDPAYRSWIDSGGEGEIPEGESAPAFRRRCTEAFASLVEDAAGRGLSSCAVVCHGGSIMAILAHYSGEGDFYRWQVKNAAGYFILWEESAWREEKRVKVLGPFPPAPK</sequence>
<evidence type="ECO:0000256" key="3">
    <source>
        <dbReference type="SAM" id="MobiDB-lite"/>
    </source>
</evidence>
<organism evidence="4">
    <name type="scientific">uncultured Anaerotruncus sp</name>
    <dbReference type="NCBI Taxonomy" id="905011"/>
    <lineage>
        <taxon>Bacteria</taxon>
        <taxon>Bacillati</taxon>
        <taxon>Bacillota</taxon>
        <taxon>Clostridia</taxon>
        <taxon>Eubacteriales</taxon>
        <taxon>Oscillospiraceae</taxon>
        <taxon>Anaerotruncus</taxon>
        <taxon>environmental samples</taxon>
    </lineage>
</organism>
<evidence type="ECO:0000313" key="4">
    <source>
        <dbReference type="EMBL" id="VYS80051.1"/>
    </source>
</evidence>
<dbReference type="SMART" id="SM00855">
    <property type="entry name" value="PGAM"/>
    <property type="match status" value="1"/>
</dbReference>
<reference evidence="4" key="1">
    <citation type="submission" date="2019-11" db="EMBL/GenBank/DDBJ databases">
        <authorList>
            <person name="Feng L."/>
        </authorList>
    </citation>
    <scope>NUCLEOTIDE SEQUENCE</scope>
    <source>
        <strain evidence="4">AundefinedLFYP135</strain>
    </source>
</reference>
<dbReference type="PROSITE" id="PS00175">
    <property type="entry name" value="PG_MUTASE"/>
    <property type="match status" value="1"/>
</dbReference>
<evidence type="ECO:0000256" key="2">
    <source>
        <dbReference type="ARBA" id="ARBA00023235"/>
    </source>
</evidence>
<dbReference type="GO" id="GO:0005737">
    <property type="term" value="C:cytoplasm"/>
    <property type="evidence" value="ECO:0007669"/>
    <property type="project" value="TreeGrafter"/>
</dbReference>
<dbReference type="Gene3D" id="3.40.50.1240">
    <property type="entry name" value="Phosphoglycerate mutase-like"/>
    <property type="match status" value="1"/>
</dbReference>
<dbReference type="PANTHER" id="PTHR48100:SF1">
    <property type="entry name" value="HISTIDINE PHOSPHATASE FAMILY PROTEIN-RELATED"/>
    <property type="match status" value="1"/>
</dbReference>
<gene>
    <name evidence="4" type="primary">pspB_1</name>
    <name evidence="4" type="ORF">AULFYP135_00420</name>
</gene>
<keyword evidence="2" id="KW-0413">Isomerase</keyword>
<keyword evidence="4" id="KW-0378">Hydrolase</keyword>
<dbReference type="InterPro" id="IPR013078">
    <property type="entry name" value="His_Pase_superF_clade-1"/>
</dbReference>
<protein>
    <submittedName>
        <fullName evidence="4">Phosphoserine phosphatase 2</fullName>
        <ecNumber evidence="4">3.1.3.3</ecNumber>
    </submittedName>
</protein>
<accession>A0A6N2RIW4</accession>
<dbReference type="EC" id="3.1.3.3" evidence="4"/>
<dbReference type="AlphaFoldDB" id="A0A6N2RIW4"/>
<dbReference type="SUPFAM" id="SSF53254">
    <property type="entry name" value="Phosphoglycerate mutase-like"/>
    <property type="match status" value="1"/>
</dbReference>
<feature type="region of interest" description="Disordered" evidence="3">
    <location>
        <begin position="14"/>
        <end position="36"/>
    </location>
</feature>
<dbReference type="InterPro" id="IPR001345">
    <property type="entry name" value="PG/BPGM_mutase_AS"/>
</dbReference>
<dbReference type="Pfam" id="PF00300">
    <property type="entry name" value="His_Phos_1"/>
    <property type="match status" value="1"/>
</dbReference>
<dbReference type="InterPro" id="IPR029033">
    <property type="entry name" value="His_PPase_superfam"/>
</dbReference>
<dbReference type="EMBL" id="CACRSL010000003">
    <property type="protein sequence ID" value="VYS80051.1"/>
    <property type="molecule type" value="Genomic_DNA"/>
</dbReference>
<dbReference type="PANTHER" id="PTHR48100">
    <property type="entry name" value="BROAD-SPECIFICITY PHOSPHATASE YOR283W-RELATED"/>
    <property type="match status" value="1"/>
</dbReference>
<dbReference type="InterPro" id="IPR050275">
    <property type="entry name" value="PGM_Phosphatase"/>
</dbReference>
<proteinExistence type="predicted"/>
<dbReference type="CDD" id="cd07067">
    <property type="entry name" value="HP_PGM_like"/>
    <property type="match status" value="1"/>
</dbReference>